<dbReference type="GeneID" id="110199350"/>
<dbReference type="GO" id="GO:0071821">
    <property type="term" value="C:FANCM-MHF complex"/>
    <property type="evidence" value="ECO:0007669"/>
    <property type="project" value="Ensembl"/>
</dbReference>
<evidence type="ECO:0000256" key="14">
    <source>
        <dbReference type="ARBA" id="ARBA00023328"/>
    </source>
</evidence>
<dbReference type="AlphaFoldDB" id="A0A6P5J667"/>
<keyword evidence="10" id="KW-0238">DNA-binding</keyword>
<sequence length="144" mass="16407">MEPGQREEEEEEEEEDQQQLTLIQNLKATLHYTVGSMCQEAADAQGVRFTKPAIAAISEVTFQQCEHFAKDLEMFARHAKRSTVNMEDVKLLARRSGSLLNYITEKSEEISRVNQEQKDKKKKKAEGGNKKSSKQAVTEMDIDD</sequence>
<dbReference type="GO" id="GO:0046982">
    <property type="term" value="F:protein heterodimerization activity"/>
    <property type="evidence" value="ECO:0007669"/>
    <property type="project" value="InterPro"/>
</dbReference>
<evidence type="ECO:0000256" key="1">
    <source>
        <dbReference type="ARBA" id="ARBA00004123"/>
    </source>
</evidence>
<proteinExistence type="inferred from homology"/>
<dbReference type="RefSeq" id="XP_020829817.1">
    <property type="nucleotide sequence ID" value="XM_020974158.1"/>
</dbReference>
<feature type="region of interest" description="Disordered" evidence="16">
    <location>
        <begin position="109"/>
        <end position="144"/>
    </location>
</feature>
<evidence type="ECO:0000256" key="11">
    <source>
        <dbReference type="ARBA" id="ARBA00023204"/>
    </source>
</evidence>
<dbReference type="KEGG" id="pcw:110199350"/>
<dbReference type="FunCoup" id="A0A6P5J667">
    <property type="interactions" value="1253"/>
</dbReference>
<comment type="similarity">
    <text evidence="3">Belongs to the TAF9 family. CENP-S/MHF1 subfamily.</text>
</comment>
<keyword evidence="13" id="KW-0131">Cell cycle</keyword>
<organism evidence="17 18">
    <name type="scientific">Phascolarctos cinereus</name>
    <name type="common">Koala</name>
    <dbReference type="NCBI Taxonomy" id="38626"/>
    <lineage>
        <taxon>Eukaryota</taxon>
        <taxon>Metazoa</taxon>
        <taxon>Chordata</taxon>
        <taxon>Craniata</taxon>
        <taxon>Vertebrata</taxon>
        <taxon>Euteleostomi</taxon>
        <taxon>Mammalia</taxon>
        <taxon>Metatheria</taxon>
        <taxon>Diprotodontia</taxon>
        <taxon>Phascolarctidae</taxon>
        <taxon>Phascolarctos</taxon>
    </lineage>
</organism>
<evidence type="ECO:0000313" key="18">
    <source>
        <dbReference type="RefSeq" id="XP_020829817.1"/>
    </source>
</evidence>
<dbReference type="Pfam" id="PF15630">
    <property type="entry name" value="CENP-S"/>
    <property type="match status" value="1"/>
</dbReference>
<dbReference type="GO" id="GO:0051301">
    <property type="term" value="P:cell division"/>
    <property type="evidence" value="ECO:0007669"/>
    <property type="project" value="UniProtKB-KW"/>
</dbReference>
<evidence type="ECO:0000256" key="10">
    <source>
        <dbReference type="ARBA" id="ARBA00023125"/>
    </source>
</evidence>
<dbReference type="OMA" id="WTQIENV"/>
<evidence type="ECO:0000256" key="7">
    <source>
        <dbReference type="ARBA" id="ARBA00022763"/>
    </source>
</evidence>
<dbReference type="InterPro" id="IPR009072">
    <property type="entry name" value="Histone-fold"/>
</dbReference>
<dbReference type="CTD" id="378708"/>
<dbReference type="PANTHER" id="PTHR22980">
    <property type="entry name" value="CORTISTATIN"/>
    <property type="match status" value="1"/>
</dbReference>
<gene>
    <name evidence="18" type="primary">CENPS</name>
</gene>
<evidence type="ECO:0000256" key="8">
    <source>
        <dbReference type="ARBA" id="ARBA00022776"/>
    </source>
</evidence>
<keyword evidence="17" id="KW-1185">Reference proteome</keyword>
<protein>
    <recommendedName>
        <fullName evidence="4">Centromere protein S</fullName>
    </recommendedName>
    <alternativeName>
        <fullName evidence="15">FANCM-interacting histone fold protein 1</fullName>
    </alternativeName>
</protein>
<name>A0A6P5J667_PHACI</name>
<dbReference type="GO" id="GO:0036297">
    <property type="term" value="P:interstrand cross-link repair"/>
    <property type="evidence" value="ECO:0007669"/>
    <property type="project" value="Ensembl"/>
</dbReference>
<evidence type="ECO:0000256" key="12">
    <source>
        <dbReference type="ARBA" id="ARBA00023242"/>
    </source>
</evidence>
<dbReference type="FunFam" id="1.10.20.10:FF:000063">
    <property type="entry name" value="Centromere protein S"/>
    <property type="match status" value="1"/>
</dbReference>
<evidence type="ECO:0000256" key="5">
    <source>
        <dbReference type="ARBA" id="ARBA00022454"/>
    </source>
</evidence>
<dbReference type="GO" id="GO:0003682">
    <property type="term" value="F:chromatin binding"/>
    <property type="evidence" value="ECO:0007669"/>
    <property type="project" value="Ensembl"/>
</dbReference>
<dbReference type="GO" id="GO:0003690">
    <property type="term" value="F:double-stranded DNA binding"/>
    <property type="evidence" value="ECO:0007669"/>
    <property type="project" value="Ensembl"/>
</dbReference>
<dbReference type="GO" id="GO:0043240">
    <property type="term" value="C:Fanconi anaemia nuclear complex"/>
    <property type="evidence" value="ECO:0007669"/>
    <property type="project" value="Ensembl"/>
</dbReference>
<keyword evidence="9" id="KW-0995">Kinetochore</keyword>
<evidence type="ECO:0000256" key="3">
    <source>
        <dbReference type="ARBA" id="ARBA00006612"/>
    </source>
</evidence>
<dbReference type="InterPro" id="IPR029003">
    <property type="entry name" value="CENP-S/Mhf1"/>
</dbReference>
<feature type="compositionally biased region" description="Basic and acidic residues" evidence="16">
    <location>
        <begin position="109"/>
        <end position="129"/>
    </location>
</feature>
<dbReference type="GO" id="GO:0000785">
    <property type="term" value="C:chromatin"/>
    <property type="evidence" value="ECO:0007669"/>
    <property type="project" value="Ensembl"/>
</dbReference>
<comment type="subcellular location">
    <subcellularLocation>
        <location evidence="2">Chromosome</location>
        <location evidence="2">Centromere</location>
        <location evidence="2">Kinetochore</location>
    </subcellularLocation>
    <subcellularLocation>
        <location evidence="1">Nucleus</location>
    </subcellularLocation>
</comment>
<keyword evidence="8" id="KW-0498">Mitosis</keyword>
<keyword evidence="12" id="KW-0539">Nucleus</keyword>
<evidence type="ECO:0000256" key="16">
    <source>
        <dbReference type="SAM" id="MobiDB-lite"/>
    </source>
</evidence>
<evidence type="ECO:0000256" key="9">
    <source>
        <dbReference type="ARBA" id="ARBA00022838"/>
    </source>
</evidence>
<dbReference type="SUPFAM" id="SSF47113">
    <property type="entry name" value="Histone-fold"/>
    <property type="match status" value="1"/>
</dbReference>
<keyword evidence="11" id="KW-0234">DNA repair</keyword>
<dbReference type="PANTHER" id="PTHR22980:SF0">
    <property type="entry name" value="CENTROMERE PROTEIN S"/>
    <property type="match status" value="1"/>
</dbReference>
<dbReference type="CDD" id="cd22919">
    <property type="entry name" value="HFD_CENP-S"/>
    <property type="match status" value="1"/>
</dbReference>
<evidence type="ECO:0000256" key="2">
    <source>
        <dbReference type="ARBA" id="ARBA00004629"/>
    </source>
</evidence>
<keyword evidence="7" id="KW-0227">DNA damage</keyword>
<evidence type="ECO:0000256" key="6">
    <source>
        <dbReference type="ARBA" id="ARBA00022618"/>
    </source>
</evidence>
<keyword evidence="5" id="KW-0158">Chromosome</keyword>
<dbReference type="Proteomes" id="UP000515140">
    <property type="component" value="Unplaced"/>
</dbReference>
<dbReference type="GO" id="GO:0000712">
    <property type="term" value="P:resolution of meiotic recombination intermediates"/>
    <property type="evidence" value="ECO:0007669"/>
    <property type="project" value="Ensembl"/>
</dbReference>
<dbReference type="GO" id="GO:0000939">
    <property type="term" value="C:inner kinetochore"/>
    <property type="evidence" value="ECO:0007669"/>
    <property type="project" value="Ensembl"/>
</dbReference>
<evidence type="ECO:0000313" key="17">
    <source>
        <dbReference type="Proteomes" id="UP000515140"/>
    </source>
</evidence>
<evidence type="ECO:0000256" key="15">
    <source>
        <dbReference type="ARBA" id="ARBA00081650"/>
    </source>
</evidence>
<accession>A0A6P5J667</accession>
<reference evidence="18" key="1">
    <citation type="submission" date="2025-08" db="UniProtKB">
        <authorList>
            <consortium name="RefSeq"/>
        </authorList>
    </citation>
    <scope>IDENTIFICATION</scope>
    <source>
        <tissue evidence="18">Spleen</tissue>
    </source>
</reference>
<evidence type="ECO:0000256" key="4">
    <source>
        <dbReference type="ARBA" id="ARBA00016400"/>
    </source>
</evidence>
<evidence type="ECO:0000256" key="13">
    <source>
        <dbReference type="ARBA" id="ARBA00023306"/>
    </source>
</evidence>
<keyword evidence="6" id="KW-0132">Cell division</keyword>
<dbReference type="Gene3D" id="1.10.20.10">
    <property type="entry name" value="Histone, subunit A"/>
    <property type="match status" value="1"/>
</dbReference>
<dbReference type="GO" id="GO:0031297">
    <property type="term" value="P:replication fork processing"/>
    <property type="evidence" value="ECO:0007669"/>
    <property type="project" value="Ensembl"/>
</dbReference>
<keyword evidence="14" id="KW-0137">Centromere</keyword>
<dbReference type="InParanoid" id="A0A6P5J667"/>